<sequence>MSSKLFFKGPYLQRGALSGLFFTRFQSTIAGSSNSSAIDFYKLFPKTFPNGAPPNSDFNVNSKLLRKEYRALQASNHPDLVNMGNSDKATEFSSLLNKAYSTLNDPLTRSQYLLKRNAKIDLNEEGASQRYQLQSQDTLMDIMEIHEQLEEVKNEEDVARMEKENKKRVDEAIETLQGLYKKLEGESSNIEKGKQEELYELIAAETVKLKYWVNIHNALKQWEAGCPVTLTH</sequence>
<proteinExistence type="predicted"/>
<gene>
    <name evidence="1" type="ORF">Amon02_000345200</name>
</gene>
<accession>A0ACB5T0G4</accession>
<evidence type="ECO:0000313" key="2">
    <source>
        <dbReference type="Proteomes" id="UP001165064"/>
    </source>
</evidence>
<comment type="caution">
    <text evidence="1">The sequence shown here is derived from an EMBL/GenBank/DDBJ whole genome shotgun (WGS) entry which is preliminary data.</text>
</comment>
<protein>
    <submittedName>
        <fullName evidence="1">Unnamed protein product</fullName>
    </submittedName>
</protein>
<dbReference type="EMBL" id="BSXS01002199">
    <property type="protein sequence ID" value="GME78444.1"/>
    <property type="molecule type" value="Genomic_DNA"/>
</dbReference>
<name>A0ACB5T0G4_AMBMO</name>
<dbReference type="Proteomes" id="UP001165064">
    <property type="component" value="Unassembled WGS sequence"/>
</dbReference>
<evidence type="ECO:0000313" key="1">
    <source>
        <dbReference type="EMBL" id="GME78444.1"/>
    </source>
</evidence>
<reference evidence="1" key="1">
    <citation type="submission" date="2023-04" db="EMBL/GenBank/DDBJ databases">
        <title>Ambrosiozyma monospora NBRC 10751.</title>
        <authorList>
            <person name="Ichikawa N."/>
            <person name="Sato H."/>
            <person name="Tonouchi N."/>
        </authorList>
    </citation>
    <scope>NUCLEOTIDE SEQUENCE</scope>
    <source>
        <strain evidence="1">NBRC 10751</strain>
    </source>
</reference>
<keyword evidence="2" id="KW-1185">Reference proteome</keyword>
<organism evidence="1 2">
    <name type="scientific">Ambrosiozyma monospora</name>
    <name type="common">Yeast</name>
    <name type="synonym">Endomycopsis monosporus</name>
    <dbReference type="NCBI Taxonomy" id="43982"/>
    <lineage>
        <taxon>Eukaryota</taxon>
        <taxon>Fungi</taxon>
        <taxon>Dikarya</taxon>
        <taxon>Ascomycota</taxon>
        <taxon>Saccharomycotina</taxon>
        <taxon>Pichiomycetes</taxon>
        <taxon>Pichiales</taxon>
        <taxon>Pichiaceae</taxon>
        <taxon>Ambrosiozyma</taxon>
    </lineage>
</organism>